<reference evidence="1" key="1">
    <citation type="journal article" date="2014" name="Nat. Commun.">
        <title>Multiple recent horizontal transfers of a large genomic region in cheese making fungi.</title>
        <authorList>
            <person name="Cheeseman K."/>
            <person name="Ropars J."/>
            <person name="Renault P."/>
            <person name="Dupont J."/>
            <person name="Gouzy J."/>
            <person name="Branca A."/>
            <person name="Abraham A.L."/>
            <person name="Ceppi M."/>
            <person name="Conseiller E."/>
            <person name="Debuchy R."/>
            <person name="Malagnac F."/>
            <person name="Goarin A."/>
            <person name="Silar P."/>
            <person name="Lacoste S."/>
            <person name="Sallet E."/>
            <person name="Bensimon A."/>
            <person name="Giraud T."/>
            <person name="Brygoo Y."/>
        </authorList>
    </citation>
    <scope>NUCLEOTIDE SEQUENCE [LARGE SCALE GENOMIC DNA]</scope>
    <source>
        <strain evidence="1">FM164</strain>
    </source>
</reference>
<gene>
    <name evidence="1" type="ORF">PROQFM164_S02g003388</name>
</gene>
<evidence type="ECO:0000313" key="2">
    <source>
        <dbReference type="Proteomes" id="UP000030686"/>
    </source>
</evidence>
<evidence type="ECO:0000313" key="1">
    <source>
        <dbReference type="EMBL" id="CDM33236.1"/>
    </source>
</evidence>
<keyword evidence="2" id="KW-1185">Reference proteome</keyword>
<protein>
    <submittedName>
        <fullName evidence="1">Genomic scaffold, ProqFM164S02</fullName>
    </submittedName>
</protein>
<sequence>MLVGKENEPTDTNFSPAWKPGHGTCMEARSMLSPSHETAAQLNSFGVWDLLLLEPARFLLSLVGKSAELSHVTRSTWGSRLHLYV</sequence>
<organism evidence="1 2">
    <name type="scientific">Penicillium roqueforti (strain FM164)</name>
    <dbReference type="NCBI Taxonomy" id="1365484"/>
    <lineage>
        <taxon>Eukaryota</taxon>
        <taxon>Fungi</taxon>
        <taxon>Dikarya</taxon>
        <taxon>Ascomycota</taxon>
        <taxon>Pezizomycotina</taxon>
        <taxon>Eurotiomycetes</taxon>
        <taxon>Eurotiomycetidae</taxon>
        <taxon>Eurotiales</taxon>
        <taxon>Aspergillaceae</taxon>
        <taxon>Penicillium</taxon>
    </lineage>
</organism>
<proteinExistence type="predicted"/>
<name>W6QB14_PENRF</name>
<accession>W6QB14</accession>
<dbReference type="AlphaFoldDB" id="W6QB14"/>
<dbReference type="Proteomes" id="UP000030686">
    <property type="component" value="Unassembled WGS sequence"/>
</dbReference>
<dbReference type="EMBL" id="HG792016">
    <property type="protein sequence ID" value="CDM33236.1"/>
    <property type="molecule type" value="Genomic_DNA"/>
</dbReference>